<dbReference type="InterPro" id="IPR051208">
    <property type="entry name" value="Class-I_Fumarase/Tartrate_DH"/>
</dbReference>
<name>A0A7J7KNQ7_BUGNE</name>
<dbReference type="InterPro" id="IPR004646">
    <property type="entry name" value="Fe-S_hydro-lyase_TtdA-typ_cat"/>
</dbReference>
<keyword evidence="9" id="KW-0408">Iron</keyword>
<keyword evidence="7" id="KW-0816">Tricarboxylic acid cycle</keyword>
<dbReference type="InterPro" id="IPR020557">
    <property type="entry name" value="Fumarate_lyase_CS"/>
</dbReference>
<dbReference type="FunFam" id="3.20.130.10:FF:000001">
    <property type="entry name" value="Fumarate hydratase class I"/>
    <property type="match status" value="1"/>
</dbReference>
<dbReference type="Proteomes" id="UP000593567">
    <property type="component" value="Unassembled WGS sequence"/>
</dbReference>
<dbReference type="InterPro" id="IPR036660">
    <property type="entry name" value="Fe-S_hydroAse_TtdB_cat_sf"/>
</dbReference>
<evidence type="ECO:0000256" key="9">
    <source>
        <dbReference type="ARBA" id="ARBA00023004"/>
    </source>
</evidence>
<dbReference type="InterPro" id="IPR004647">
    <property type="entry name" value="Fe-S_hydro-lyase_TtdB-typ_cat"/>
</dbReference>
<evidence type="ECO:0000256" key="11">
    <source>
        <dbReference type="ARBA" id="ARBA00023239"/>
    </source>
</evidence>
<dbReference type="NCBIfam" id="TIGR00723">
    <property type="entry name" value="ttdB_fumA_fumB"/>
    <property type="match status" value="1"/>
</dbReference>
<comment type="catalytic activity">
    <reaction evidence="12">
        <text>(S)-malate = fumarate + H2O</text>
        <dbReference type="Rhea" id="RHEA:12460"/>
        <dbReference type="ChEBI" id="CHEBI:15377"/>
        <dbReference type="ChEBI" id="CHEBI:15589"/>
        <dbReference type="ChEBI" id="CHEBI:29806"/>
        <dbReference type="EC" id="4.2.1.2"/>
    </reaction>
    <physiologicalReaction direction="left-to-right" evidence="12">
        <dbReference type="Rhea" id="RHEA:12461"/>
    </physiologicalReaction>
    <physiologicalReaction direction="right-to-left" evidence="12">
        <dbReference type="Rhea" id="RHEA:12462"/>
    </physiologicalReaction>
</comment>
<proteinExistence type="inferred from homology"/>
<evidence type="ECO:0000256" key="5">
    <source>
        <dbReference type="ARBA" id="ARBA00012921"/>
    </source>
</evidence>
<evidence type="ECO:0000256" key="8">
    <source>
        <dbReference type="ARBA" id="ARBA00022723"/>
    </source>
</evidence>
<evidence type="ECO:0000256" key="2">
    <source>
        <dbReference type="ARBA" id="ARBA00004859"/>
    </source>
</evidence>
<keyword evidence="10" id="KW-0411">Iron-sulfur</keyword>
<dbReference type="PANTHER" id="PTHR30389">
    <property type="entry name" value="FUMARATE HYDRATASE-RELATED"/>
    <property type="match status" value="1"/>
</dbReference>
<dbReference type="EMBL" id="VXIV02000212">
    <property type="protein sequence ID" value="KAF6039778.1"/>
    <property type="molecule type" value="Genomic_DNA"/>
</dbReference>
<dbReference type="OrthoDB" id="411469at2759"/>
<dbReference type="GO" id="GO:0006106">
    <property type="term" value="P:fumarate metabolic process"/>
    <property type="evidence" value="ECO:0007669"/>
    <property type="project" value="UniProtKB-ARBA"/>
</dbReference>
<comment type="pathway">
    <text evidence="2">Carbohydrate metabolism; tricarboxylic acid cycle; (S)-malate from fumarate: step 1/1.</text>
</comment>
<comment type="similarity">
    <text evidence="3">Belongs to the class-I fumarase family.</text>
</comment>
<evidence type="ECO:0000256" key="4">
    <source>
        <dbReference type="ARBA" id="ARBA00011738"/>
    </source>
</evidence>
<evidence type="ECO:0000259" key="14">
    <source>
        <dbReference type="Pfam" id="PF05683"/>
    </source>
</evidence>
<keyword evidence="8" id="KW-0479">Metal-binding</keyword>
<dbReference type="EC" id="4.2.1.2" evidence="5"/>
<keyword evidence="11" id="KW-0456">Lyase</keyword>
<dbReference type="GO" id="GO:0042803">
    <property type="term" value="F:protein homodimerization activity"/>
    <property type="evidence" value="ECO:0007669"/>
    <property type="project" value="UniProtKB-ARBA"/>
</dbReference>
<evidence type="ECO:0000313" key="15">
    <source>
        <dbReference type="EMBL" id="KAF6039778.1"/>
    </source>
</evidence>
<feature type="domain" description="Fe-S hydro-lyase tartrate dehydratase alpha-type catalytic" evidence="13">
    <location>
        <begin position="95"/>
        <end position="368"/>
    </location>
</feature>
<comment type="subunit">
    <text evidence="4">Homodimer.</text>
</comment>
<dbReference type="PROSITE" id="PS00163">
    <property type="entry name" value="FUMARATE_LYASES"/>
    <property type="match status" value="1"/>
</dbReference>
<dbReference type="AlphaFoldDB" id="A0A7J7KNQ7"/>
<keyword evidence="16" id="KW-1185">Reference proteome</keyword>
<comment type="caution">
    <text evidence="15">The sequence shown here is derived from an EMBL/GenBank/DDBJ whole genome shotgun (WGS) entry which is preliminary data.</text>
</comment>
<dbReference type="GO" id="GO:0006099">
    <property type="term" value="P:tricarboxylic acid cycle"/>
    <property type="evidence" value="ECO:0007669"/>
    <property type="project" value="UniProtKB-KW"/>
</dbReference>
<evidence type="ECO:0000256" key="6">
    <source>
        <dbReference type="ARBA" id="ARBA00022485"/>
    </source>
</evidence>
<dbReference type="NCBIfam" id="TIGR00722">
    <property type="entry name" value="ttdA_fumA_fumB"/>
    <property type="match status" value="1"/>
</dbReference>
<gene>
    <name evidence="15" type="ORF">EB796_001930</name>
</gene>
<evidence type="ECO:0000256" key="1">
    <source>
        <dbReference type="ARBA" id="ARBA00001966"/>
    </source>
</evidence>
<organism evidence="15 16">
    <name type="scientific">Bugula neritina</name>
    <name type="common">Brown bryozoan</name>
    <name type="synonym">Sertularia neritina</name>
    <dbReference type="NCBI Taxonomy" id="10212"/>
    <lineage>
        <taxon>Eukaryota</taxon>
        <taxon>Metazoa</taxon>
        <taxon>Spiralia</taxon>
        <taxon>Lophotrochozoa</taxon>
        <taxon>Bryozoa</taxon>
        <taxon>Gymnolaemata</taxon>
        <taxon>Cheilostomatida</taxon>
        <taxon>Flustrina</taxon>
        <taxon>Buguloidea</taxon>
        <taxon>Bugulidae</taxon>
        <taxon>Bugula</taxon>
    </lineage>
</organism>
<evidence type="ECO:0000256" key="12">
    <source>
        <dbReference type="ARBA" id="ARBA00051302"/>
    </source>
</evidence>
<evidence type="ECO:0000313" key="16">
    <source>
        <dbReference type="Proteomes" id="UP000593567"/>
    </source>
</evidence>
<evidence type="ECO:0000259" key="13">
    <source>
        <dbReference type="Pfam" id="PF05681"/>
    </source>
</evidence>
<protein>
    <recommendedName>
        <fullName evidence="5">fumarate hydratase</fullName>
        <ecNumber evidence="5">4.2.1.2</ecNumber>
    </recommendedName>
</protein>
<evidence type="ECO:0000256" key="7">
    <source>
        <dbReference type="ARBA" id="ARBA00022532"/>
    </source>
</evidence>
<dbReference type="InterPro" id="IPR011167">
    <property type="entry name" value="Fe_dep_fumarate_hydratase"/>
</dbReference>
<dbReference type="SUPFAM" id="SSF117457">
    <property type="entry name" value="FumA C-terminal domain-like"/>
    <property type="match status" value="1"/>
</dbReference>
<feature type="domain" description="Fe-S hydro-lyase tartrate dehydratase beta-type catalytic" evidence="14">
    <location>
        <begin position="376"/>
        <end position="582"/>
    </location>
</feature>
<dbReference type="GO" id="GO:0004333">
    <property type="term" value="F:fumarate hydratase activity"/>
    <property type="evidence" value="ECO:0007669"/>
    <property type="project" value="UniProtKB-EC"/>
</dbReference>
<dbReference type="PANTHER" id="PTHR30389:SF0">
    <property type="entry name" value="FUMARATE HYDRATASE CLASS I, AEROBIC"/>
    <property type="match status" value="1"/>
</dbReference>
<comment type="cofactor">
    <cofactor evidence="1">
        <name>[4Fe-4S] cluster</name>
        <dbReference type="ChEBI" id="CHEBI:49883"/>
    </cofactor>
</comment>
<dbReference type="Pfam" id="PF05681">
    <property type="entry name" value="Fumerase"/>
    <property type="match status" value="1"/>
</dbReference>
<accession>A0A7J7KNQ7</accession>
<dbReference type="Pfam" id="PF05683">
    <property type="entry name" value="Fumerase_C"/>
    <property type="match status" value="1"/>
</dbReference>
<evidence type="ECO:0000256" key="3">
    <source>
        <dbReference type="ARBA" id="ARBA00008876"/>
    </source>
</evidence>
<reference evidence="15" key="1">
    <citation type="submission" date="2020-06" db="EMBL/GenBank/DDBJ databases">
        <title>Draft genome of Bugula neritina, a colonial animal packing powerful symbionts and potential medicines.</title>
        <authorList>
            <person name="Rayko M."/>
        </authorList>
    </citation>
    <scope>NUCLEOTIDE SEQUENCE [LARGE SCALE GENOMIC DNA]</scope>
    <source>
        <strain evidence="15">Kwan_BN1</strain>
    </source>
</reference>
<evidence type="ECO:0000256" key="10">
    <source>
        <dbReference type="ARBA" id="ARBA00023014"/>
    </source>
</evidence>
<dbReference type="GO" id="GO:0051539">
    <property type="term" value="F:4 iron, 4 sulfur cluster binding"/>
    <property type="evidence" value="ECO:0007669"/>
    <property type="project" value="UniProtKB-KW"/>
</dbReference>
<dbReference type="Gene3D" id="3.20.130.10">
    <property type="entry name" value="Fe-S hydro-lyase, tartrate dehydratase beta-type, catalytic domain"/>
    <property type="match status" value="1"/>
</dbReference>
<dbReference type="PIRSF" id="PIRSF001394">
    <property type="entry name" value="Fe_dep_fumar_hy"/>
    <property type="match status" value="1"/>
</dbReference>
<dbReference type="GO" id="GO:0046872">
    <property type="term" value="F:metal ion binding"/>
    <property type="evidence" value="ECO:0007669"/>
    <property type="project" value="UniProtKB-KW"/>
</dbReference>
<keyword evidence="6" id="KW-0004">4Fe-4S</keyword>
<sequence>MTLGLLDMQLLAVMRRMTSILPRVKPALPCWSGGGHFYSKPMSSTVKPFYYQDIFEAEKPLDTPFRKITSDFVSTSVFQDKKMLMVEPEALTLLCEHAMTDISHLLRPAHLQSLSNILKDPEASPNDKYVALEFLKNANIAAAMVLPGCQDTGTAIIMGKKGQQVWTGGDDAQALSRGVYNTYTTKNLRYSQVAPLDMYTEVNTGTNLPAQIDLFATGGDEYHFLFIAKGGGSANKSFLYQQTKALLNEEKLMKFVREKIQTIGTAACPPYHLAFAIGGTSAEMNLKCVKLASTKYFDNLPTSGNEHGRAFRDVELEQKIETLSQQIGIGAQFGGKYFVHDVRVVRLPRHGASCPVGMGVSCSADRQAIGKITSEGVFIEQLEKNPGKYLPEVTSESLSSDVVEINLDRPMTEVLSELSRYPVKTRLSLTGTLVVARDIAHAKLKEQLDKGEGLPEYMMKYPVYYAGPAKTPEGYASGSFGPTTAGRMDTYVEEFQAAGGSMVMLAKGNRSKAVTKACKTHGGFYLGSIGGPAAVLAQNSIKKVEVLAYPELGMEAVWKIKVKQFPAFIVVDDKGNDFFKNWQME</sequence>